<evidence type="ECO:0000259" key="8">
    <source>
        <dbReference type="PROSITE" id="PS50928"/>
    </source>
</evidence>
<sequence>MKAARRIAGRVWLAVLLLAVWELAARTADDLYFPPPTEIASAVRELWWSGPASRLFLSDKALDDFGPSLTHLLVGWALAAALGIAVGVAIGLSRVLAELFDPVLQVGRAIPPPTLIPFFMVVFGLGTDMQVATIVFGAVWPVLLNTVDGVRGVDPLHLDAARVFGLSRTTRLFRVVLPAAAPKAAAGLRVALGFALILMVIAELMGAGGGIGAHLNDAERGFRPVELWAGIALLGIIGYVLNGIFLLAERRFIGHHRERQA</sequence>
<keyword evidence="6 7" id="KW-0472">Membrane</keyword>
<gene>
    <name evidence="9" type="ORF">H9Y04_13380</name>
</gene>
<evidence type="ECO:0000256" key="4">
    <source>
        <dbReference type="ARBA" id="ARBA00022692"/>
    </source>
</evidence>
<feature type="transmembrane region" description="Helical" evidence="7">
    <location>
        <begin position="227"/>
        <end position="248"/>
    </location>
</feature>
<comment type="subcellular location">
    <subcellularLocation>
        <location evidence="1 7">Cell membrane</location>
        <topology evidence="1 7">Multi-pass membrane protein</topology>
    </subcellularLocation>
</comment>
<comment type="similarity">
    <text evidence="7">Belongs to the binding-protein-dependent transport system permease family.</text>
</comment>
<accession>A0ABR7SG49</accession>
<keyword evidence="3" id="KW-1003">Cell membrane</keyword>
<name>A0ABR7SG49_9ACTN</name>
<organism evidence="9 10">
    <name type="scientific">Streptomyces polyasparticus</name>
    <dbReference type="NCBI Taxonomy" id="2767826"/>
    <lineage>
        <taxon>Bacteria</taxon>
        <taxon>Bacillati</taxon>
        <taxon>Actinomycetota</taxon>
        <taxon>Actinomycetes</taxon>
        <taxon>Kitasatosporales</taxon>
        <taxon>Streptomycetaceae</taxon>
        <taxon>Streptomyces</taxon>
    </lineage>
</organism>
<evidence type="ECO:0000256" key="3">
    <source>
        <dbReference type="ARBA" id="ARBA00022475"/>
    </source>
</evidence>
<comment type="caution">
    <text evidence="9">The sequence shown here is derived from an EMBL/GenBank/DDBJ whole genome shotgun (WGS) entry which is preliminary data.</text>
</comment>
<reference evidence="9 10" key="1">
    <citation type="submission" date="2020-08" db="EMBL/GenBank/DDBJ databases">
        <title>Genemic of Streptomyces polyaspartic.</title>
        <authorList>
            <person name="Liu W."/>
        </authorList>
    </citation>
    <scope>NUCLEOTIDE SEQUENCE [LARGE SCALE GENOMIC DNA]</scope>
    <source>
        <strain evidence="9 10">TRM66268-LWL</strain>
    </source>
</reference>
<feature type="transmembrane region" description="Helical" evidence="7">
    <location>
        <begin position="73"/>
        <end position="97"/>
    </location>
</feature>
<evidence type="ECO:0000313" key="10">
    <source>
        <dbReference type="Proteomes" id="UP000642284"/>
    </source>
</evidence>
<dbReference type="Proteomes" id="UP000642284">
    <property type="component" value="Unassembled WGS sequence"/>
</dbReference>
<dbReference type="PROSITE" id="PS50928">
    <property type="entry name" value="ABC_TM1"/>
    <property type="match status" value="1"/>
</dbReference>
<dbReference type="SUPFAM" id="SSF161098">
    <property type="entry name" value="MetI-like"/>
    <property type="match status" value="1"/>
</dbReference>
<dbReference type="EMBL" id="JACTVJ010000006">
    <property type="protein sequence ID" value="MBC9713562.1"/>
    <property type="molecule type" value="Genomic_DNA"/>
</dbReference>
<feature type="domain" description="ABC transmembrane type-1" evidence="8">
    <location>
        <begin position="65"/>
        <end position="249"/>
    </location>
</feature>
<evidence type="ECO:0000313" key="9">
    <source>
        <dbReference type="EMBL" id="MBC9713562.1"/>
    </source>
</evidence>
<feature type="transmembrane region" description="Helical" evidence="7">
    <location>
        <begin position="192"/>
        <end position="215"/>
    </location>
</feature>
<keyword evidence="10" id="KW-1185">Reference proteome</keyword>
<dbReference type="CDD" id="cd06261">
    <property type="entry name" value="TM_PBP2"/>
    <property type="match status" value="1"/>
</dbReference>
<keyword evidence="4 7" id="KW-0812">Transmembrane</keyword>
<dbReference type="RefSeq" id="WP_187814036.1">
    <property type="nucleotide sequence ID" value="NZ_JACTVJ010000006.1"/>
</dbReference>
<evidence type="ECO:0000256" key="7">
    <source>
        <dbReference type="RuleBase" id="RU363032"/>
    </source>
</evidence>
<dbReference type="Gene3D" id="1.10.3720.10">
    <property type="entry name" value="MetI-like"/>
    <property type="match status" value="1"/>
</dbReference>
<dbReference type="PANTHER" id="PTHR30151:SF0">
    <property type="entry name" value="ABC TRANSPORTER PERMEASE PROTEIN MJ0413-RELATED"/>
    <property type="match status" value="1"/>
</dbReference>
<dbReference type="Pfam" id="PF00528">
    <property type="entry name" value="BPD_transp_1"/>
    <property type="match status" value="1"/>
</dbReference>
<keyword evidence="2 7" id="KW-0813">Transport</keyword>
<evidence type="ECO:0000256" key="2">
    <source>
        <dbReference type="ARBA" id="ARBA00022448"/>
    </source>
</evidence>
<keyword evidence="5 7" id="KW-1133">Transmembrane helix</keyword>
<dbReference type="InterPro" id="IPR000515">
    <property type="entry name" value="MetI-like"/>
</dbReference>
<evidence type="ECO:0000256" key="6">
    <source>
        <dbReference type="ARBA" id="ARBA00023136"/>
    </source>
</evidence>
<proteinExistence type="inferred from homology"/>
<evidence type="ECO:0000256" key="5">
    <source>
        <dbReference type="ARBA" id="ARBA00022989"/>
    </source>
</evidence>
<dbReference type="InterPro" id="IPR035906">
    <property type="entry name" value="MetI-like_sf"/>
</dbReference>
<protein>
    <submittedName>
        <fullName evidence="9">ABC transporter permease</fullName>
    </submittedName>
</protein>
<evidence type="ECO:0000256" key="1">
    <source>
        <dbReference type="ARBA" id="ARBA00004651"/>
    </source>
</evidence>
<dbReference type="PANTHER" id="PTHR30151">
    <property type="entry name" value="ALKANE SULFONATE ABC TRANSPORTER-RELATED, MEMBRANE SUBUNIT"/>
    <property type="match status" value="1"/>
</dbReference>